<dbReference type="EMBL" id="OX459956">
    <property type="protein sequence ID" value="CAI9161211.1"/>
    <property type="molecule type" value="Genomic_DNA"/>
</dbReference>
<protein>
    <submittedName>
        <fullName evidence="2">Uncharacterized protein</fullName>
    </submittedName>
</protein>
<dbReference type="Proteomes" id="UP001176941">
    <property type="component" value="Chromosome 20"/>
</dbReference>
<feature type="compositionally biased region" description="Basic residues" evidence="1">
    <location>
        <begin position="162"/>
        <end position="171"/>
    </location>
</feature>
<feature type="compositionally biased region" description="Basic and acidic residues" evidence="1">
    <location>
        <begin position="1"/>
        <end position="14"/>
    </location>
</feature>
<keyword evidence="3" id="KW-1185">Reference proteome</keyword>
<evidence type="ECO:0000313" key="3">
    <source>
        <dbReference type="Proteomes" id="UP001176941"/>
    </source>
</evidence>
<feature type="region of interest" description="Disordered" evidence="1">
    <location>
        <begin position="124"/>
        <end position="221"/>
    </location>
</feature>
<sequence length="221" mass="24195">MRREKFVNRFHETGTDNDQMRTGSHEKRPSGKTRWTPRDSLGGVLVTCLLASHPRLSPHSRRGCDTHSPSWERRTSPGSQPPASHPCWPVTPALRGQLDKLALASPRAFGFCCAHIGPGSAVSLGFPPRGQRPDAPGSSGPAQPIQRLREARGGPRDLPWRRASRRYRRHLSPPVLPTLRASGSGNSNNPTARATASPQPRTMAASPPVSTGTRRAGYWEW</sequence>
<feature type="compositionally biased region" description="Polar residues" evidence="1">
    <location>
        <begin position="181"/>
        <end position="200"/>
    </location>
</feature>
<proteinExistence type="predicted"/>
<feature type="compositionally biased region" description="Basic and acidic residues" evidence="1">
    <location>
        <begin position="147"/>
        <end position="160"/>
    </location>
</feature>
<feature type="compositionally biased region" description="Basic and acidic residues" evidence="1">
    <location>
        <begin position="62"/>
        <end position="75"/>
    </location>
</feature>
<organism evidence="2 3">
    <name type="scientific">Rangifer tarandus platyrhynchus</name>
    <name type="common">Svalbard reindeer</name>
    <dbReference type="NCBI Taxonomy" id="3082113"/>
    <lineage>
        <taxon>Eukaryota</taxon>
        <taxon>Metazoa</taxon>
        <taxon>Chordata</taxon>
        <taxon>Craniata</taxon>
        <taxon>Vertebrata</taxon>
        <taxon>Euteleostomi</taxon>
        <taxon>Mammalia</taxon>
        <taxon>Eutheria</taxon>
        <taxon>Laurasiatheria</taxon>
        <taxon>Artiodactyla</taxon>
        <taxon>Ruminantia</taxon>
        <taxon>Pecora</taxon>
        <taxon>Cervidae</taxon>
        <taxon>Odocoileinae</taxon>
        <taxon>Rangifer</taxon>
    </lineage>
</organism>
<evidence type="ECO:0000313" key="2">
    <source>
        <dbReference type="EMBL" id="CAI9161211.1"/>
    </source>
</evidence>
<name>A0ABN8YKT3_RANTA</name>
<accession>A0ABN8YKT3</accession>
<evidence type="ECO:0000256" key="1">
    <source>
        <dbReference type="SAM" id="MobiDB-lite"/>
    </source>
</evidence>
<feature type="region of interest" description="Disordered" evidence="1">
    <location>
        <begin position="56"/>
        <end position="88"/>
    </location>
</feature>
<feature type="region of interest" description="Disordered" evidence="1">
    <location>
        <begin position="1"/>
        <end position="38"/>
    </location>
</feature>
<gene>
    <name evidence="2" type="ORF">MRATA1EN1_LOCUS10173</name>
</gene>
<reference evidence="2" key="1">
    <citation type="submission" date="2023-04" db="EMBL/GenBank/DDBJ databases">
        <authorList>
            <consortium name="ELIXIR-Norway"/>
        </authorList>
    </citation>
    <scope>NUCLEOTIDE SEQUENCE [LARGE SCALE GENOMIC DNA]</scope>
</reference>